<protein>
    <submittedName>
        <fullName evidence="2">Uncharacterized protein</fullName>
    </submittedName>
</protein>
<reference evidence="2 3" key="1">
    <citation type="submission" date="2018-06" db="EMBL/GenBank/DDBJ databases">
        <title>Genomic Encyclopedia of Archaeal and Bacterial Type Strains, Phase II (KMG-II): from individual species to whole genera.</title>
        <authorList>
            <person name="Goeker M."/>
        </authorList>
    </citation>
    <scope>NUCLEOTIDE SEQUENCE [LARGE SCALE GENOMIC DNA]</scope>
    <source>
        <strain evidence="2 3">ATCC BAA-1881</strain>
    </source>
</reference>
<feature type="coiled-coil region" evidence="1">
    <location>
        <begin position="8"/>
        <end position="35"/>
    </location>
</feature>
<gene>
    <name evidence="2" type="ORF">EI42_02093</name>
</gene>
<keyword evidence="3" id="KW-1185">Reference proteome</keyword>
<keyword evidence="1" id="KW-0175">Coiled coil</keyword>
<sequence>MTHKPERCQQLRRLQEQLTSQVKTLRENLEKAQQAGISTSAESLNTIKSLQSALHTITRELQKCPPDQVQAEVVAASSEHDPSSLVRQAKGVISAQRVRNWFPDSEQRDRDDEFESIVDVLE</sequence>
<evidence type="ECO:0000313" key="2">
    <source>
        <dbReference type="EMBL" id="PZW32067.1"/>
    </source>
</evidence>
<dbReference type="RefSeq" id="WP_111321557.1">
    <property type="nucleotide sequence ID" value="NZ_BIFX01000001.1"/>
</dbReference>
<evidence type="ECO:0000256" key="1">
    <source>
        <dbReference type="SAM" id="Coils"/>
    </source>
</evidence>
<accession>A0A326U9F5</accession>
<organism evidence="2 3">
    <name type="scientific">Thermosporothrix hazakensis</name>
    <dbReference type="NCBI Taxonomy" id="644383"/>
    <lineage>
        <taxon>Bacteria</taxon>
        <taxon>Bacillati</taxon>
        <taxon>Chloroflexota</taxon>
        <taxon>Ktedonobacteria</taxon>
        <taxon>Ktedonobacterales</taxon>
        <taxon>Thermosporotrichaceae</taxon>
        <taxon>Thermosporothrix</taxon>
    </lineage>
</organism>
<name>A0A326U9F5_THEHA</name>
<evidence type="ECO:0000313" key="3">
    <source>
        <dbReference type="Proteomes" id="UP000248806"/>
    </source>
</evidence>
<dbReference type="Proteomes" id="UP000248806">
    <property type="component" value="Unassembled WGS sequence"/>
</dbReference>
<dbReference type="OrthoDB" id="9884392at2"/>
<proteinExistence type="predicted"/>
<dbReference type="EMBL" id="QKUF01000005">
    <property type="protein sequence ID" value="PZW32067.1"/>
    <property type="molecule type" value="Genomic_DNA"/>
</dbReference>
<comment type="caution">
    <text evidence="2">The sequence shown here is derived from an EMBL/GenBank/DDBJ whole genome shotgun (WGS) entry which is preliminary data.</text>
</comment>
<dbReference type="AlphaFoldDB" id="A0A326U9F5"/>